<dbReference type="EMBL" id="JABFTP020000185">
    <property type="protein sequence ID" value="KAL3287337.1"/>
    <property type="molecule type" value="Genomic_DNA"/>
</dbReference>
<evidence type="ECO:0000313" key="1">
    <source>
        <dbReference type="EMBL" id="KAL3287337.1"/>
    </source>
</evidence>
<protein>
    <recommendedName>
        <fullName evidence="3">CCHC-type domain-containing protein</fullName>
    </recommendedName>
</protein>
<evidence type="ECO:0008006" key="3">
    <source>
        <dbReference type="Google" id="ProtNLM"/>
    </source>
</evidence>
<dbReference type="AlphaFoldDB" id="A0ABD2P9G3"/>
<sequence>MRDTSLDVYIRAVSGIVKPKHVISASIISNMRLSIFQSSKQIVEVFLSNHSPVLVNNVSVIVRSYISRDKKVTISNIPPFILITYIEEFFDSIKVHKLSAITTMKASIKDDAYSHVTCHRRQVFIKEDDIKKLRNVVRIECDGSINSIFFSTDNVMKCFKCGSVGDIAIDCSEPT</sequence>
<organism evidence="1 2">
    <name type="scientific">Cryptolaemus montrouzieri</name>
    <dbReference type="NCBI Taxonomy" id="559131"/>
    <lineage>
        <taxon>Eukaryota</taxon>
        <taxon>Metazoa</taxon>
        <taxon>Ecdysozoa</taxon>
        <taxon>Arthropoda</taxon>
        <taxon>Hexapoda</taxon>
        <taxon>Insecta</taxon>
        <taxon>Pterygota</taxon>
        <taxon>Neoptera</taxon>
        <taxon>Endopterygota</taxon>
        <taxon>Coleoptera</taxon>
        <taxon>Polyphaga</taxon>
        <taxon>Cucujiformia</taxon>
        <taxon>Coccinelloidea</taxon>
        <taxon>Coccinellidae</taxon>
        <taxon>Scymninae</taxon>
        <taxon>Scymnini</taxon>
        <taxon>Cryptolaemus</taxon>
    </lineage>
</organism>
<evidence type="ECO:0000313" key="2">
    <source>
        <dbReference type="Proteomes" id="UP001516400"/>
    </source>
</evidence>
<keyword evidence="2" id="KW-1185">Reference proteome</keyword>
<accession>A0ABD2P9G3</accession>
<proteinExistence type="predicted"/>
<gene>
    <name evidence="1" type="ORF">HHI36_001811</name>
</gene>
<comment type="caution">
    <text evidence="1">The sequence shown here is derived from an EMBL/GenBank/DDBJ whole genome shotgun (WGS) entry which is preliminary data.</text>
</comment>
<reference evidence="1 2" key="1">
    <citation type="journal article" date="2021" name="BMC Biol.">
        <title>Horizontally acquired antibacterial genes associated with adaptive radiation of ladybird beetles.</title>
        <authorList>
            <person name="Li H.S."/>
            <person name="Tang X.F."/>
            <person name="Huang Y.H."/>
            <person name="Xu Z.Y."/>
            <person name="Chen M.L."/>
            <person name="Du X.Y."/>
            <person name="Qiu B.Y."/>
            <person name="Chen P.T."/>
            <person name="Zhang W."/>
            <person name="Slipinski A."/>
            <person name="Escalona H.E."/>
            <person name="Waterhouse R.M."/>
            <person name="Zwick A."/>
            <person name="Pang H."/>
        </authorList>
    </citation>
    <scope>NUCLEOTIDE SEQUENCE [LARGE SCALE GENOMIC DNA]</scope>
    <source>
        <strain evidence="1">SYSU2018</strain>
    </source>
</reference>
<dbReference type="Proteomes" id="UP001516400">
    <property type="component" value="Unassembled WGS sequence"/>
</dbReference>
<name>A0ABD2P9G3_9CUCU</name>